<evidence type="ECO:0000256" key="5">
    <source>
        <dbReference type="ARBA" id="ARBA00022448"/>
    </source>
</evidence>
<dbReference type="InterPro" id="IPR011862">
    <property type="entry name" value="Phos-bd"/>
</dbReference>
<evidence type="ECO:0000256" key="10">
    <source>
        <dbReference type="RuleBase" id="RU367119"/>
    </source>
</evidence>
<dbReference type="InterPro" id="IPR024370">
    <property type="entry name" value="PBP_domain"/>
</dbReference>
<sequence length="278" mass="29300">MKKIVAGLCILAMAFTVTACGSGDTSEAGGKSTVSVVGSTTVQPVVQSIADEFASVEPDISIEVQGVGSSAGIKAAIDGTANIGASSRELKDSEKEAGVTEHILAYDGIAVVVNKNNPVKELDSETVKKIFSGEITNWKEVGGNDADIIVISRESGSGTRDAFEEMTGLLEEVDGKKMPLLKEDALICEGNGSVKANIESKENSIAYLSLGYVDDTMNAITIDGVEPTVETVKSGEYKISRPLILVTKGEVSEATQKYLDYCLDEGQEIVSESYISIK</sequence>
<comment type="function">
    <text evidence="10">Involved in the system for phosphate transport across the cytoplasmic membrane.</text>
</comment>
<keyword evidence="8 10" id="KW-0564">Palmitate</keyword>
<comment type="subunit">
    <text evidence="4 10">The complex is composed of two ATP-binding proteins (PstB), two transmembrane proteins (PstC and PstA) and a solute-binding protein (PstS).</text>
</comment>
<dbReference type="SUPFAM" id="SSF53850">
    <property type="entry name" value="Periplasmic binding protein-like II"/>
    <property type="match status" value="1"/>
</dbReference>
<evidence type="ECO:0000256" key="9">
    <source>
        <dbReference type="ARBA" id="ARBA00023288"/>
    </source>
</evidence>
<evidence type="ECO:0000256" key="2">
    <source>
        <dbReference type="ARBA" id="ARBA00004193"/>
    </source>
</evidence>
<evidence type="ECO:0000256" key="7">
    <source>
        <dbReference type="ARBA" id="ARBA00022729"/>
    </source>
</evidence>
<dbReference type="AlphaFoldDB" id="A0A9D9H3F1"/>
<accession>A0A9D9H3F1</accession>
<keyword evidence="6 10" id="KW-0592">Phosphate transport</keyword>
<dbReference type="PROSITE" id="PS51257">
    <property type="entry name" value="PROKAR_LIPOPROTEIN"/>
    <property type="match status" value="1"/>
</dbReference>
<evidence type="ECO:0000313" key="13">
    <source>
        <dbReference type="Proteomes" id="UP000823611"/>
    </source>
</evidence>
<dbReference type="Gene3D" id="3.40.190.10">
    <property type="entry name" value="Periplasmic binding protein-like II"/>
    <property type="match status" value="2"/>
</dbReference>
<proteinExistence type="inferred from homology"/>
<dbReference type="InterPro" id="IPR050811">
    <property type="entry name" value="Phosphate_ABC_transporter"/>
</dbReference>
<dbReference type="NCBIfam" id="TIGR02136">
    <property type="entry name" value="ptsS_2"/>
    <property type="match status" value="1"/>
</dbReference>
<keyword evidence="9 10" id="KW-0449">Lipoprotein</keyword>
<dbReference type="Pfam" id="PF12849">
    <property type="entry name" value="PBP_like_2"/>
    <property type="match status" value="1"/>
</dbReference>
<evidence type="ECO:0000259" key="11">
    <source>
        <dbReference type="Pfam" id="PF12849"/>
    </source>
</evidence>
<comment type="subcellular location">
    <subcellularLocation>
        <location evidence="2 10">Cell membrane</location>
        <topology evidence="2 10">Lipid-anchor</topology>
    </subcellularLocation>
</comment>
<evidence type="ECO:0000256" key="1">
    <source>
        <dbReference type="ARBA" id="ARBA00002841"/>
    </source>
</evidence>
<keyword evidence="7 10" id="KW-0732">Signal</keyword>
<dbReference type="GO" id="GO:0006817">
    <property type="term" value="P:phosphate ion transport"/>
    <property type="evidence" value="ECO:0007669"/>
    <property type="project" value="UniProtKB-UniRule"/>
</dbReference>
<evidence type="ECO:0000256" key="8">
    <source>
        <dbReference type="ARBA" id="ARBA00023139"/>
    </source>
</evidence>
<gene>
    <name evidence="12" type="ORF">IAC55_00460</name>
</gene>
<evidence type="ECO:0000256" key="3">
    <source>
        <dbReference type="ARBA" id="ARBA00008725"/>
    </source>
</evidence>
<feature type="signal peptide" evidence="10">
    <location>
        <begin position="1"/>
        <end position="19"/>
    </location>
</feature>
<dbReference type="EMBL" id="JADIMX010000010">
    <property type="protein sequence ID" value="MBO8433777.1"/>
    <property type="molecule type" value="Genomic_DNA"/>
</dbReference>
<comment type="similarity">
    <text evidence="3 10">Belongs to the PstS family.</text>
</comment>
<dbReference type="PANTHER" id="PTHR30570:SF1">
    <property type="entry name" value="PHOSPHATE-BINDING PROTEIN PSTS"/>
    <property type="match status" value="1"/>
</dbReference>
<dbReference type="CDD" id="cd13653">
    <property type="entry name" value="PBP2_phosphate_like_1"/>
    <property type="match status" value="1"/>
</dbReference>
<evidence type="ECO:0000256" key="4">
    <source>
        <dbReference type="ARBA" id="ARBA00011529"/>
    </source>
</evidence>
<reference evidence="12" key="1">
    <citation type="submission" date="2020-10" db="EMBL/GenBank/DDBJ databases">
        <authorList>
            <person name="Gilroy R."/>
        </authorList>
    </citation>
    <scope>NUCLEOTIDE SEQUENCE</scope>
    <source>
        <strain evidence="12">F6-4510</strain>
    </source>
</reference>
<comment type="function">
    <text evidence="1">Part of the ABC transporter complex PstSACB involved in phosphate import.</text>
</comment>
<evidence type="ECO:0000313" key="12">
    <source>
        <dbReference type="EMBL" id="MBO8433777.1"/>
    </source>
</evidence>
<dbReference type="GO" id="GO:0042301">
    <property type="term" value="F:phosphate ion binding"/>
    <property type="evidence" value="ECO:0007669"/>
    <property type="project" value="UniProtKB-UniRule"/>
</dbReference>
<feature type="domain" description="PBP" evidence="11">
    <location>
        <begin position="26"/>
        <end position="264"/>
    </location>
</feature>
<protein>
    <recommendedName>
        <fullName evidence="10">Phosphate-binding protein</fullName>
    </recommendedName>
</protein>
<feature type="chain" id="PRO_5039755896" description="Phosphate-binding protein" evidence="10">
    <location>
        <begin position="20"/>
        <end position="278"/>
    </location>
</feature>
<reference evidence="12" key="2">
    <citation type="journal article" date="2021" name="PeerJ">
        <title>Extensive microbial diversity within the chicken gut microbiome revealed by metagenomics and culture.</title>
        <authorList>
            <person name="Gilroy R."/>
            <person name="Ravi A."/>
            <person name="Getino M."/>
            <person name="Pursley I."/>
            <person name="Horton D.L."/>
            <person name="Alikhan N.F."/>
            <person name="Baker D."/>
            <person name="Gharbi K."/>
            <person name="Hall N."/>
            <person name="Watson M."/>
            <person name="Adriaenssens E.M."/>
            <person name="Foster-Nyarko E."/>
            <person name="Jarju S."/>
            <person name="Secka A."/>
            <person name="Antonio M."/>
            <person name="Oren A."/>
            <person name="Chaudhuri R.R."/>
            <person name="La Ragione R."/>
            <person name="Hildebrand F."/>
            <person name="Pallen M.J."/>
        </authorList>
    </citation>
    <scope>NUCLEOTIDE SEQUENCE</scope>
    <source>
        <strain evidence="12">F6-4510</strain>
    </source>
</reference>
<name>A0A9D9H3F1_9FIRM</name>
<keyword evidence="10" id="KW-1003">Cell membrane</keyword>
<organism evidence="12 13">
    <name type="scientific">Candidatus Fimicola merdigallinarum</name>
    <dbReference type="NCBI Taxonomy" id="2840819"/>
    <lineage>
        <taxon>Bacteria</taxon>
        <taxon>Bacillati</taxon>
        <taxon>Bacillota</taxon>
        <taxon>Clostridia</taxon>
        <taxon>Lachnospirales</taxon>
        <taxon>Lachnospiraceae</taxon>
        <taxon>Lachnospiraceae incertae sedis</taxon>
        <taxon>Candidatus Fimicola</taxon>
    </lineage>
</organism>
<dbReference type="Proteomes" id="UP000823611">
    <property type="component" value="Unassembled WGS sequence"/>
</dbReference>
<evidence type="ECO:0000256" key="6">
    <source>
        <dbReference type="ARBA" id="ARBA00022592"/>
    </source>
</evidence>
<keyword evidence="5 10" id="KW-0813">Transport</keyword>
<comment type="caution">
    <text evidence="12">The sequence shown here is derived from an EMBL/GenBank/DDBJ whole genome shotgun (WGS) entry which is preliminary data.</text>
</comment>
<dbReference type="GO" id="GO:0005886">
    <property type="term" value="C:plasma membrane"/>
    <property type="evidence" value="ECO:0007669"/>
    <property type="project" value="UniProtKB-SubCell"/>
</dbReference>
<keyword evidence="10" id="KW-0472">Membrane</keyword>
<dbReference type="PANTHER" id="PTHR30570">
    <property type="entry name" value="PERIPLASMIC PHOSPHATE BINDING COMPONENT OF PHOSPHATE ABC TRANSPORTER"/>
    <property type="match status" value="1"/>
</dbReference>